<evidence type="ECO:0008006" key="6">
    <source>
        <dbReference type="Google" id="ProtNLM"/>
    </source>
</evidence>
<gene>
    <name evidence="4" type="ORF">TM35_000821060</name>
</gene>
<comment type="caution">
    <text evidence="4">The sequence shown here is derived from an EMBL/GenBank/DDBJ whole genome shotgun (WGS) entry which is preliminary data.</text>
</comment>
<evidence type="ECO:0000313" key="4">
    <source>
        <dbReference type="EMBL" id="ORC82816.1"/>
    </source>
</evidence>
<organism evidence="4 5">
    <name type="scientific">Trypanosoma theileri</name>
    <dbReference type="NCBI Taxonomy" id="67003"/>
    <lineage>
        <taxon>Eukaryota</taxon>
        <taxon>Discoba</taxon>
        <taxon>Euglenozoa</taxon>
        <taxon>Kinetoplastea</taxon>
        <taxon>Metakinetoplastina</taxon>
        <taxon>Trypanosomatida</taxon>
        <taxon>Trypanosomatidae</taxon>
        <taxon>Trypanosoma</taxon>
    </lineage>
</organism>
<evidence type="ECO:0000256" key="3">
    <source>
        <dbReference type="SAM" id="SignalP"/>
    </source>
</evidence>
<dbReference type="EMBL" id="NBCO01000082">
    <property type="protein sequence ID" value="ORC82816.1"/>
    <property type="molecule type" value="Genomic_DNA"/>
</dbReference>
<keyword evidence="3" id="KW-0732">Signal</keyword>
<dbReference type="AlphaFoldDB" id="A0A1X0NFF1"/>
<feature type="region of interest" description="Disordered" evidence="2">
    <location>
        <begin position="261"/>
        <end position="381"/>
    </location>
</feature>
<keyword evidence="5" id="KW-1185">Reference proteome</keyword>
<dbReference type="GeneID" id="39991176"/>
<feature type="compositionally biased region" description="Polar residues" evidence="2">
    <location>
        <begin position="315"/>
        <end position="329"/>
    </location>
</feature>
<evidence type="ECO:0000313" key="5">
    <source>
        <dbReference type="Proteomes" id="UP000192257"/>
    </source>
</evidence>
<feature type="compositionally biased region" description="Basic and acidic residues" evidence="2">
    <location>
        <begin position="287"/>
        <end position="297"/>
    </location>
</feature>
<dbReference type="VEuPathDB" id="TriTrypDB:TM35_000821060"/>
<evidence type="ECO:0000256" key="1">
    <source>
        <dbReference type="SAM" id="Coils"/>
    </source>
</evidence>
<evidence type="ECO:0000256" key="2">
    <source>
        <dbReference type="SAM" id="MobiDB-lite"/>
    </source>
</evidence>
<reference evidence="4 5" key="1">
    <citation type="submission" date="2017-03" db="EMBL/GenBank/DDBJ databases">
        <title>An alternative strategy for trypanosome survival in the mammalian bloodstream revealed through genome and transcriptome analysis of the ubiquitous bovine parasite Trypanosoma (Megatrypanum) theileri.</title>
        <authorList>
            <person name="Kelly S."/>
            <person name="Ivens A."/>
            <person name="Mott A."/>
            <person name="O'Neill E."/>
            <person name="Emms D."/>
            <person name="Macleod O."/>
            <person name="Voorheis P."/>
            <person name="Matthews J."/>
            <person name="Matthews K."/>
            <person name="Carrington M."/>
        </authorList>
    </citation>
    <scope>NUCLEOTIDE SEQUENCE [LARGE SCALE GENOMIC DNA]</scope>
    <source>
        <strain evidence="4">Edinburgh</strain>
    </source>
</reference>
<dbReference type="RefSeq" id="XP_028877314.1">
    <property type="nucleotide sequence ID" value="XM_029031396.1"/>
</dbReference>
<feature type="signal peptide" evidence="3">
    <location>
        <begin position="1"/>
        <end position="27"/>
    </location>
</feature>
<feature type="compositionally biased region" description="Polar residues" evidence="2">
    <location>
        <begin position="348"/>
        <end position="357"/>
    </location>
</feature>
<accession>A0A1X0NFF1</accession>
<feature type="compositionally biased region" description="Basic and acidic residues" evidence="2">
    <location>
        <begin position="358"/>
        <end position="367"/>
    </location>
</feature>
<protein>
    <recommendedName>
        <fullName evidence="6">Mucin-associated surface protein (MASP)</fullName>
    </recommendedName>
</protein>
<proteinExistence type="predicted"/>
<dbReference type="Proteomes" id="UP000192257">
    <property type="component" value="Unassembled WGS sequence"/>
</dbReference>
<name>A0A1X0NFF1_9TRYP</name>
<keyword evidence="1" id="KW-0175">Coiled coil</keyword>
<feature type="chain" id="PRO_5012055057" description="Mucin-associated surface protein (MASP)" evidence="3">
    <location>
        <begin position="28"/>
        <end position="440"/>
    </location>
</feature>
<feature type="coiled-coil region" evidence="1">
    <location>
        <begin position="207"/>
        <end position="244"/>
    </location>
</feature>
<sequence length="440" mass="47513">MTTMFVQLRRVVYLLVLLHFCTCVVYARRRSGDGSTTVGVAYEERISTDNEEISQKMRDSTAKMEEKKKKTEITADLLGKERERYNSASNDAERSVIECTQFAKEIEDGLKNVMDNDNENQAEELVKKCTDAAQEVKKVAASVKSAADAAHADADKLLTAVKSGRETSNGRLDSLDLLKESEISSSLDKFKEAVTAVDKTNETEKFATEVQKNVTAAKAEVAKAEQLEQAANDAAKLLQEAIQKAKTAAAAKAPAAAEPARAAAAAAETTEKAAEVEQQQNVGSAPKNEEQHEKQTTEAESSSESQINKNEENRSVTMVTKNSSGNETNKNGERGSVVITAENEPNTEKNISTVEQQNDQHARKENSRGGGSTNESETTKNSTVAEILKSQNMLTNSPSTGSVPLNVTQFIDSSSSPALVHSPLLLLLVSMCVLGCTVVC</sequence>